<gene>
    <name evidence="1" type="ORF">GIW81_06695</name>
</gene>
<protein>
    <submittedName>
        <fullName evidence="1">Uncharacterized protein</fullName>
    </submittedName>
</protein>
<sequence>MRRLMMICLSALSASTACLGILFLYALVAPTNPLPTAAVTSGHAYAWTGPGEPRVINLAGDVAHRAPGL</sequence>
<dbReference type="RefSeq" id="WP_154738506.1">
    <property type="nucleotide sequence ID" value="NZ_WMBQ01000001.1"/>
</dbReference>
<name>A0A6I3KGG0_9HYPH</name>
<keyword evidence="2" id="KW-1185">Reference proteome</keyword>
<organism evidence="1 2">
    <name type="scientific">Hyphomicrobium album</name>
    <dbReference type="NCBI Taxonomy" id="2665159"/>
    <lineage>
        <taxon>Bacteria</taxon>
        <taxon>Pseudomonadati</taxon>
        <taxon>Pseudomonadota</taxon>
        <taxon>Alphaproteobacteria</taxon>
        <taxon>Hyphomicrobiales</taxon>
        <taxon>Hyphomicrobiaceae</taxon>
        <taxon>Hyphomicrobium</taxon>
    </lineage>
</organism>
<comment type="caution">
    <text evidence="1">The sequence shown here is derived from an EMBL/GenBank/DDBJ whole genome shotgun (WGS) entry which is preliminary data.</text>
</comment>
<accession>A0A6I3KGG0</accession>
<dbReference type="EMBL" id="WMBQ01000001">
    <property type="protein sequence ID" value="MTD94024.1"/>
    <property type="molecule type" value="Genomic_DNA"/>
</dbReference>
<dbReference type="AlphaFoldDB" id="A0A6I3KGG0"/>
<reference evidence="1 2" key="1">
    <citation type="submission" date="2019-11" db="EMBL/GenBank/DDBJ databases">
        <title>Identification of a novel strain.</title>
        <authorList>
            <person name="Xu Q."/>
            <person name="Wang G."/>
        </authorList>
    </citation>
    <scope>NUCLEOTIDE SEQUENCE [LARGE SCALE GENOMIC DNA]</scope>
    <source>
        <strain evidence="2">xq</strain>
    </source>
</reference>
<dbReference type="Proteomes" id="UP000440694">
    <property type="component" value="Unassembled WGS sequence"/>
</dbReference>
<evidence type="ECO:0000313" key="2">
    <source>
        <dbReference type="Proteomes" id="UP000440694"/>
    </source>
</evidence>
<proteinExistence type="predicted"/>
<dbReference type="PROSITE" id="PS51257">
    <property type="entry name" value="PROKAR_LIPOPROTEIN"/>
    <property type="match status" value="1"/>
</dbReference>
<evidence type="ECO:0000313" key="1">
    <source>
        <dbReference type="EMBL" id="MTD94024.1"/>
    </source>
</evidence>